<accession>A0A2U3QH03</accession>
<sequence length="147" mass="16542">MEKAGSLLEPLVKRLGIESGVRLSRIRADWNTLFDKTLSLHMSPSRLSDGELLLNVDSPVWLQQLNFYKSQITAKLSAYGIRGVRFRIGKVSPVRVDKEKSPRLPELSSEEAYFIEGLVNTISDAEIRNAVRGAAEKSLRTKKKEQT</sequence>
<evidence type="ECO:0000313" key="1">
    <source>
        <dbReference type="EMBL" id="SPQ00668.1"/>
    </source>
</evidence>
<keyword evidence="2" id="KW-1185">Reference proteome</keyword>
<dbReference type="PANTHER" id="PTHR36456:SF1">
    <property type="entry name" value="UPF0232 PROTEIN SCO3875"/>
    <property type="match status" value="1"/>
</dbReference>
<reference evidence="2" key="1">
    <citation type="submission" date="2018-03" db="EMBL/GenBank/DDBJ databases">
        <authorList>
            <person name="Zecchin S."/>
        </authorList>
    </citation>
    <scope>NUCLEOTIDE SEQUENCE [LARGE SCALE GENOMIC DNA]</scope>
</reference>
<dbReference type="InterPro" id="IPR007922">
    <property type="entry name" value="DciA-like"/>
</dbReference>
<dbReference type="Proteomes" id="UP000245125">
    <property type="component" value="Unassembled WGS sequence"/>
</dbReference>
<dbReference type="Pfam" id="PF05258">
    <property type="entry name" value="DciA"/>
    <property type="match status" value="1"/>
</dbReference>
<dbReference type="EMBL" id="OUUY01000075">
    <property type="protein sequence ID" value="SPQ00668.1"/>
    <property type="molecule type" value="Genomic_DNA"/>
</dbReference>
<gene>
    <name evidence="1" type="ORF">NBG4_30062</name>
</gene>
<evidence type="ECO:0008006" key="3">
    <source>
        <dbReference type="Google" id="ProtNLM"/>
    </source>
</evidence>
<dbReference type="AlphaFoldDB" id="A0A2U3QH03"/>
<dbReference type="PANTHER" id="PTHR36456">
    <property type="entry name" value="UPF0232 PROTEIN SCO3875"/>
    <property type="match status" value="1"/>
</dbReference>
<proteinExistence type="predicted"/>
<name>A0A2U3QH03_9BACT</name>
<organism evidence="1 2">
    <name type="scientific">Candidatus Sulfobium mesophilum</name>
    <dbReference type="NCBI Taxonomy" id="2016548"/>
    <lineage>
        <taxon>Bacteria</taxon>
        <taxon>Pseudomonadati</taxon>
        <taxon>Nitrospirota</taxon>
        <taxon>Nitrospiria</taxon>
        <taxon>Nitrospirales</taxon>
        <taxon>Nitrospiraceae</taxon>
        <taxon>Candidatus Sulfobium</taxon>
    </lineage>
</organism>
<protein>
    <recommendedName>
        <fullName evidence="3">DUF721 domain-containing protein</fullName>
    </recommendedName>
</protein>
<evidence type="ECO:0000313" key="2">
    <source>
        <dbReference type="Proteomes" id="UP000245125"/>
    </source>
</evidence>